<dbReference type="Proteomes" id="UP001149074">
    <property type="component" value="Unassembled WGS sequence"/>
</dbReference>
<dbReference type="Pfam" id="PF06172">
    <property type="entry name" value="Cupin_5"/>
    <property type="match status" value="1"/>
</dbReference>
<dbReference type="GeneID" id="81356917"/>
<gene>
    <name evidence="3" type="ORF">N7532_005444</name>
</gene>
<dbReference type="CDD" id="cd06121">
    <property type="entry name" value="cupin_YML079wp"/>
    <property type="match status" value="1"/>
</dbReference>
<reference evidence="3" key="2">
    <citation type="journal article" date="2023" name="IMA Fungus">
        <title>Comparative genomic study of the Penicillium genus elucidates a diverse pangenome and 15 lateral gene transfer events.</title>
        <authorList>
            <person name="Petersen C."/>
            <person name="Sorensen T."/>
            <person name="Nielsen M.R."/>
            <person name="Sondergaard T.E."/>
            <person name="Sorensen J.L."/>
            <person name="Fitzpatrick D.A."/>
            <person name="Frisvad J.C."/>
            <person name="Nielsen K.L."/>
        </authorList>
    </citation>
    <scope>NUCLEOTIDE SEQUENCE</scope>
    <source>
        <strain evidence="3">IBT 30761</strain>
    </source>
</reference>
<protein>
    <recommendedName>
        <fullName evidence="2">DUF985 domain-containing protein</fullName>
    </recommendedName>
</protein>
<dbReference type="Gene3D" id="2.60.120.10">
    <property type="entry name" value="Jelly Rolls"/>
    <property type="match status" value="1"/>
</dbReference>
<proteinExistence type="predicted"/>
<organism evidence="3 4">
    <name type="scientific">Penicillium argentinense</name>
    <dbReference type="NCBI Taxonomy" id="1131581"/>
    <lineage>
        <taxon>Eukaryota</taxon>
        <taxon>Fungi</taxon>
        <taxon>Dikarya</taxon>
        <taxon>Ascomycota</taxon>
        <taxon>Pezizomycotina</taxon>
        <taxon>Eurotiomycetes</taxon>
        <taxon>Eurotiomycetidae</taxon>
        <taxon>Eurotiales</taxon>
        <taxon>Aspergillaceae</taxon>
        <taxon>Penicillium</taxon>
    </lineage>
</organism>
<name>A0A9W9K9Z0_9EURO</name>
<evidence type="ECO:0000313" key="3">
    <source>
        <dbReference type="EMBL" id="KAJ5098443.1"/>
    </source>
</evidence>
<dbReference type="EMBL" id="JAPQKI010000005">
    <property type="protein sequence ID" value="KAJ5098443.1"/>
    <property type="molecule type" value="Genomic_DNA"/>
</dbReference>
<dbReference type="InterPro" id="IPR009327">
    <property type="entry name" value="Cupin_DUF985"/>
</dbReference>
<evidence type="ECO:0000256" key="1">
    <source>
        <dbReference type="SAM" id="MobiDB-lite"/>
    </source>
</evidence>
<reference evidence="3" key="1">
    <citation type="submission" date="2022-11" db="EMBL/GenBank/DDBJ databases">
        <authorList>
            <person name="Petersen C."/>
        </authorList>
    </citation>
    <scope>NUCLEOTIDE SEQUENCE</scope>
    <source>
        <strain evidence="3">IBT 30761</strain>
    </source>
</reference>
<dbReference type="RefSeq" id="XP_056474097.1">
    <property type="nucleotide sequence ID" value="XM_056617938.1"/>
</dbReference>
<evidence type="ECO:0000313" key="4">
    <source>
        <dbReference type="Proteomes" id="UP001149074"/>
    </source>
</evidence>
<feature type="region of interest" description="Disordered" evidence="1">
    <location>
        <begin position="35"/>
        <end position="70"/>
    </location>
</feature>
<dbReference type="PANTHER" id="PTHR33387">
    <property type="entry name" value="RMLC-LIKE JELLY ROLL FOLD PROTEIN"/>
    <property type="match status" value="1"/>
</dbReference>
<evidence type="ECO:0000259" key="2">
    <source>
        <dbReference type="Pfam" id="PF06172"/>
    </source>
</evidence>
<dbReference type="PANTHER" id="PTHR33387:SF3">
    <property type="entry name" value="DUF985 DOMAIN-CONTAINING PROTEIN"/>
    <property type="match status" value="1"/>
</dbReference>
<dbReference type="OrthoDB" id="6614653at2759"/>
<dbReference type="InterPro" id="IPR039935">
    <property type="entry name" value="YML079W-like"/>
</dbReference>
<dbReference type="SUPFAM" id="SSF51182">
    <property type="entry name" value="RmlC-like cupins"/>
    <property type="match status" value="1"/>
</dbReference>
<comment type="caution">
    <text evidence="3">The sequence shown here is derived from an EMBL/GenBank/DDBJ whole genome shotgun (WGS) entry which is preliminary data.</text>
</comment>
<accession>A0A9W9K9Z0</accession>
<dbReference type="InterPro" id="IPR014710">
    <property type="entry name" value="RmlC-like_jellyroll"/>
</dbReference>
<keyword evidence="4" id="KW-1185">Reference proteome</keyword>
<dbReference type="InterPro" id="IPR011051">
    <property type="entry name" value="RmlC_Cupin_sf"/>
</dbReference>
<feature type="domain" description="DUF985" evidence="2">
    <location>
        <begin position="25"/>
        <end position="197"/>
    </location>
</feature>
<sequence length="220" mass="24758">MDIPLSHVKPVYTSSSHQEEDLSIQSLLSHLDLHPHPEGGYFAETHRNPLQIPNPFQQGSQGDSQDDETRSASTAIYYLLTPRFPVGVFHRNQAQTIHTLHRGRGRYVVIHSNPNSQDRTAKADIETFVVGPNLERGERMQWVVPGGMYKASFLLPDSPASDDRLTNIDGSSEDSTGLLISEVQIVVPGFEYTDNDFLHKDQMDDLLSPEQIRELAWLVK</sequence>
<dbReference type="AlphaFoldDB" id="A0A9W9K9Z0"/>